<dbReference type="PANTHER" id="PTHR37507:SF2">
    <property type="entry name" value="SPORULATION PROTEIN YDCC"/>
    <property type="match status" value="1"/>
</dbReference>
<name>A0A8J2VD83_9BACL</name>
<reference evidence="2" key="2">
    <citation type="submission" date="2020-09" db="EMBL/GenBank/DDBJ databases">
        <authorList>
            <person name="Sun Q."/>
            <person name="Zhou Y."/>
        </authorList>
    </citation>
    <scope>NUCLEOTIDE SEQUENCE</scope>
    <source>
        <strain evidence="2">CGMCC 1.15179</strain>
    </source>
</reference>
<evidence type="ECO:0000259" key="1">
    <source>
        <dbReference type="Pfam" id="PF14285"/>
    </source>
</evidence>
<dbReference type="PROSITE" id="PS51257">
    <property type="entry name" value="PROKAR_LIPOPROTEIN"/>
    <property type="match status" value="1"/>
</dbReference>
<dbReference type="Pfam" id="PF14285">
    <property type="entry name" value="DUF4367"/>
    <property type="match status" value="1"/>
</dbReference>
<dbReference type="RefSeq" id="WP_188648458.1">
    <property type="nucleotide sequence ID" value="NZ_BMHQ01000010.1"/>
</dbReference>
<organism evidence="2 3">
    <name type="scientific">Marinithermofilum abyssi</name>
    <dbReference type="NCBI Taxonomy" id="1571185"/>
    <lineage>
        <taxon>Bacteria</taxon>
        <taxon>Bacillati</taxon>
        <taxon>Bacillota</taxon>
        <taxon>Bacilli</taxon>
        <taxon>Bacillales</taxon>
        <taxon>Thermoactinomycetaceae</taxon>
        <taxon>Marinithermofilum</taxon>
    </lineage>
</organism>
<dbReference type="SUPFAM" id="SSF89392">
    <property type="entry name" value="Prokaryotic lipoproteins and lipoprotein localization factors"/>
    <property type="match status" value="1"/>
</dbReference>
<dbReference type="Gene3D" id="2.50.20.10">
    <property type="entry name" value="Lipoprotein localisation LolA/LolB/LppX"/>
    <property type="match status" value="1"/>
</dbReference>
<keyword evidence="3" id="KW-1185">Reference proteome</keyword>
<feature type="domain" description="DUF4367" evidence="1">
    <location>
        <begin position="235"/>
        <end position="335"/>
    </location>
</feature>
<dbReference type="AlphaFoldDB" id="A0A8J2VD83"/>
<dbReference type="PANTHER" id="PTHR37507">
    <property type="entry name" value="SPORULATION PROTEIN YDCC"/>
    <property type="match status" value="1"/>
</dbReference>
<comment type="caution">
    <text evidence="2">The sequence shown here is derived from an EMBL/GenBank/DDBJ whole genome shotgun (WGS) entry which is preliminary data.</text>
</comment>
<proteinExistence type="predicted"/>
<dbReference type="Proteomes" id="UP000625210">
    <property type="component" value="Unassembled WGS sequence"/>
</dbReference>
<dbReference type="InterPro" id="IPR052944">
    <property type="entry name" value="Sporulation_related"/>
</dbReference>
<evidence type="ECO:0000313" key="3">
    <source>
        <dbReference type="Proteomes" id="UP000625210"/>
    </source>
</evidence>
<dbReference type="InterPro" id="IPR029046">
    <property type="entry name" value="LolA/LolB/LppX"/>
</dbReference>
<evidence type="ECO:0000313" key="2">
    <source>
        <dbReference type="EMBL" id="GGE23868.1"/>
    </source>
</evidence>
<protein>
    <submittedName>
        <fullName evidence="2">Sporulation protein YdcC</fullName>
    </submittedName>
</protein>
<gene>
    <name evidence="2" type="primary">ydcC</name>
    <name evidence="2" type="ORF">GCM10011571_27420</name>
</gene>
<reference evidence="2" key="1">
    <citation type="journal article" date="2014" name="Int. J. Syst. Evol. Microbiol.">
        <title>Complete genome sequence of Corynebacterium casei LMG S-19264T (=DSM 44701T), isolated from a smear-ripened cheese.</title>
        <authorList>
            <consortium name="US DOE Joint Genome Institute (JGI-PGF)"/>
            <person name="Walter F."/>
            <person name="Albersmeier A."/>
            <person name="Kalinowski J."/>
            <person name="Ruckert C."/>
        </authorList>
    </citation>
    <scope>NUCLEOTIDE SEQUENCE</scope>
    <source>
        <strain evidence="2">CGMCC 1.15179</strain>
    </source>
</reference>
<accession>A0A8J2VD83</accession>
<dbReference type="EMBL" id="BMHQ01000010">
    <property type="protein sequence ID" value="GGE23868.1"/>
    <property type="molecule type" value="Genomic_DNA"/>
</dbReference>
<sequence>MRRIAWVLTVVLVMTVGLTGCGEKSPEEVVHDLSKQMEKMKGYKSQGKMVINTGSTPQEYEVEVWYKKPNFYRVSLKNTKKDITQILLRNNDGVFVLTPHLDKSFRFQSDWPENSGQVYLYKTLLNSIIDDPARKMTSKEGIYQFEVAAKYPQNQSLVKQRIWMDSDYRPQKVEVLNDQDQVMVQVQFNRFEGNASFDKDAFDMERNMSYDGHTVPTFVKKPSSKDKEKKLQIRTPGWVPQGSELEGEHAVQTPAGKAVILRYQGKKPFTLSQRQPQAISTSADVYGKPVELGYTVGVLLEMDQGKRLSWIYDGTEFELYGALSENDLTRIARSVYGQEAK</sequence>
<dbReference type="InterPro" id="IPR025377">
    <property type="entry name" value="DUF4367"/>
</dbReference>